<evidence type="ECO:0000313" key="3">
    <source>
        <dbReference type="Proteomes" id="UP000568839"/>
    </source>
</evidence>
<organism evidence="2 3">
    <name type="scientific">Geomicrobium halophilum</name>
    <dbReference type="NCBI Taxonomy" id="549000"/>
    <lineage>
        <taxon>Bacteria</taxon>
        <taxon>Bacillati</taxon>
        <taxon>Bacillota</taxon>
        <taxon>Bacilli</taxon>
        <taxon>Bacillales</taxon>
        <taxon>Geomicrobium</taxon>
    </lineage>
</organism>
<dbReference type="RefSeq" id="WP_184403829.1">
    <property type="nucleotide sequence ID" value="NZ_JACHHJ010000002.1"/>
</dbReference>
<proteinExistence type="predicted"/>
<dbReference type="Proteomes" id="UP000568839">
    <property type="component" value="Unassembled WGS sequence"/>
</dbReference>
<gene>
    <name evidence="2" type="ORF">HNR44_001866</name>
</gene>
<accession>A0A841Q1P7</accession>
<evidence type="ECO:0000313" key="2">
    <source>
        <dbReference type="EMBL" id="MBB6449888.1"/>
    </source>
</evidence>
<reference evidence="2 3" key="1">
    <citation type="submission" date="2020-08" db="EMBL/GenBank/DDBJ databases">
        <title>Genomic Encyclopedia of Type Strains, Phase IV (KMG-IV): sequencing the most valuable type-strain genomes for metagenomic binning, comparative biology and taxonomic classification.</title>
        <authorList>
            <person name="Goeker M."/>
        </authorList>
    </citation>
    <scope>NUCLEOTIDE SEQUENCE [LARGE SCALE GENOMIC DNA]</scope>
    <source>
        <strain evidence="2 3">DSM 21769</strain>
    </source>
</reference>
<dbReference type="EMBL" id="JACHHJ010000002">
    <property type="protein sequence ID" value="MBB6449888.1"/>
    <property type="molecule type" value="Genomic_DNA"/>
</dbReference>
<comment type="caution">
    <text evidence="2">The sequence shown here is derived from an EMBL/GenBank/DDBJ whole genome shotgun (WGS) entry which is preliminary data.</text>
</comment>
<dbReference type="AlphaFoldDB" id="A0A841Q1P7"/>
<protein>
    <recommendedName>
        <fullName evidence="4">Transposase</fullName>
    </recommendedName>
</protein>
<feature type="region of interest" description="Disordered" evidence="1">
    <location>
        <begin position="1"/>
        <end position="41"/>
    </location>
</feature>
<keyword evidence="3" id="KW-1185">Reference proteome</keyword>
<evidence type="ECO:0008006" key="4">
    <source>
        <dbReference type="Google" id="ProtNLM"/>
    </source>
</evidence>
<evidence type="ECO:0000256" key="1">
    <source>
        <dbReference type="SAM" id="MobiDB-lite"/>
    </source>
</evidence>
<name>A0A841Q1P7_9BACL</name>
<sequence>MIDGLHEPFCGSQKKPQTYRKQARQSYLSIAKQKSPKRKKVRKAIRKQWGYVGRISIIWRSCPVHPGLND</sequence>